<dbReference type="InterPro" id="IPR058513">
    <property type="entry name" value="DUF8200"/>
</dbReference>
<gene>
    <name evidence="2" type="ORF">ACFSCW_11470</name>
</gene>
<proteinExistence type="predicted"/>
<keyword evidence="1" id="KW-0732">Signal</keyword>
<keyword evidence="3" id="KW-1185">Reference proteome</keyword>
<sequence>MKAYLLGLAMLAQPVFAASTGQASFAAGTQLPARIVVSETLWTCGDGRCSGPADSRTIAMQRACNTLARQIGEVTSLSVGGAALPADAVQACNAKAGRAAQAVAAR</sequence>
<dbReference type="EMBL" id="JBHUDY010000001">
    <property type="protein sequence ID" value="MFD1612421.1"/>
    <property type="molecule type" value="Genomic_DNA"/>
</dbReference>
<organism evidence="2 3">
    <name type="scientific">Sphingomonas tabacisoli</name>
    <dbReference type="NCBI Taxonomy" id="2249466"/>
    <lineage>
        <taxon>Bacteria</taxon>
        <taxon>Pseudomonadati</taxon>
        <taxon>Pseudomonadota</taxon>
        <taxon>Alphaproteobacteria</taxon>
        <taxon>Sphingomonadales</taxon>
        <taxon>Sphingomonadaceae</taxon>
        <taxon>Sphingomonas</taxon>
    </lineage>
</organism>
<comment type="caution">
    <text evidence="2">The sequence shown here is derived from an EMBL/GenBank/DDBJ whole genome shotgun (WGS) entry which is preliminary data.</text>
</comment>
<accession>A0ABW4I4K6</accession>
<dbReference type="NCBIfam" id="NF047636">
    <property type="entry name" value="CC_3452_fam"/>
    <property type="match status" value="1"/>
</dbReference>
<evidence type="ECO:0008006" key="4">
    <source>
        <dbReference type="Google" id="ProtNLM"/>
    </source>
</evidence>
<evidence type="ECO:0000313" key="3">
    <source>
        <dbReference type="Proteomes" id="UP001597115"/>
    </source>
</evidence>
<evidence type="ECO:0000256" key="1">
    <source>
        <dbReference type="SAM" id="SignalP"/>
    </source>
</evidence>
<feature type="chain" id="PRO_5045851284" description="UrcA family protein" evidence="1">
    <location>
        <begin position="18"/>
        <end position="106"/>
    </location>
</feature>
<feature type="signal peptide" evidence="1">
    <location>
        <begin position="1"/>
        <end position="17"/>
    </location>
</feature>
<reference evidence="3" key="1">
    <citation type="journal article" date="2019" name="Int. J. Syst. Evol. Microbiol.">
        <title>The Global Catalogue of Microorganisms (GCM) 10K type strain sequencing project: providing services to taxonomists for standard genome sequencing and annotation.</title>
        <authorList>
            <consortium name="The Broad Institute Genomics Platform"/>
            <consortium name="The Broad Institute Genome Sequencing Center for Infectious Disease"/>
            <person name="Wu L."/>
            <person name="Ma J."/>
        </authorList>
    </citation>
    <scope>NUCLEOTIDE SEQUENCE [LARGE SCALE GENOMIC DNA]</scope>
    <source>
        <strain evidence="3">CGMCC 1.16275</strain>
    </source>
</reference>
<dbReference type="Proteomes" id="UP001597115">
    <property type="component" value="Unassembled WGS sequence"/>
</dbReference>
<dbReference type="InterPro" id="IPR058067">
    <property type="entry name" value="CC_3452-like"/>
</dbReference>
<dbReference type="Pfam" id="PF26624">
    <property type="entry name" value="DUF8200"/>
    <property type="match status" value="1"/>
</dbReference>
<dbReference type="RefSeq" id="WP_380889310.1">
    <property type="nucleotide sequence ID" value="NZ_JBHUDY010000001.1"/>
</dbReference>
<evidence type="ECO:0000313" key="2">
    <source>
        <dbReference type="EMBL" id="MFD1612421.1"/>
    </source>
</evidence>
<name>A0ABW4I4K6_9SPHN</name>
<protein>
    <recommendedName>
        <fullName evidence="4">UrcA family protein</fullName>
    </recommendedName>
</protein>